<name>A0A8T2IJU0_9PIPI</name>
<evidence type="ECO:0000259" key="1">
    <source>
        <dbReference type="PROSITE" id="PS50056"/>
    </source>
</evidence>
<feature type="domain" description="Tyrosine specific protein phosphatases" evidence="1">
    <location>
        <begin position="10"/>
        <end position="77"/>
    </location>
</feature>
<reference evidence="2" key="1">
    <citation type="thesis" date="2020" institute="ProQuest LLC" country="789 East Eisenhower Parkway, Ann Arbor, MI, USA">
        <title>Comparative Genomics and Chromosome Evolution.</title>
        <authorList>
            <person name="Mudd A.B."/>
        </authorList>
    </citation>
    <scope>NUCLEOTIDE SEQUENCE</scope>
    <source>
        <strain evidence="2">Female2</strain>
        <tissue evidence="2">Blood</tissue>
    </source>
</reference>
<evidence type="ECO:0000313" key="3">
    <source>
        <dbReference type="Proteomes" id="UP000812440"/>
    </source>
</evidence>
<dbReference type="PROSITE" id="PS50056">
    <property type="entry name" value="TYR_PHOSPHATASE_2"/>
    <property type="match status" value="1"/>
</dbReference>
<dbReference type="Pfam" id="PF00782">
    <property type="entry name" value="DSPc"/>
    <property type="match status" value="1"/>
</dbReference>
<dbReference type="InterPro" id="IPR000340">
    <property type="entry name" value="Dual-sp_phosphatase_cat-dom"/>
</dbReference>
<gene>
    <name evidence="2" type="ORF">GDO86_019530</name>
</gene>
<dbReference type="OrthoDB" id="542013at2759"/>
<dbReference type="SUPFAM" id="SSF52799">
    <property type="entry name" value="(Phosphotyrosine protein) phosphatases II"/>
    <property type="match status" value="1"/>
</dbReference>
<dbReference type="InterPro" id="IPR000387">
    <property type="entry name" value="Tyr_Pase_dom"/>
</dbReference>
<dbReference type="InterPro" id="IPR016130">
    <property type="entry name" value="Tyr_Pase_AS"/>
</dbReference>
<dbReference type="InterPro" id="IPR003595">
    <property type="entry name" value="Tyr_Pase_cat"/>
</dbReference>
<dbReference type="EMBL" id="JAACNH010000049">
    <property type="protein sequence ID" value="KAG8431897.1"/>
    <property type="molecule type" value="Genomic_DNA"/>
</dbReference>
<protein>
    <recommendedName>
        <fullName evidence="1">Tyrosine specific protein phosphatases domain-containing protein</fullName>
    </recommendedName>
</protein>
<accession>A0A8T2IJU0</accession>
<proteinExistence type="predicted"/>
<keyword evidence="3" id="KW-1185">Reference proteome</keyword>
<evidence type="ECO:0000313" key="2">
    <source>
        <dbReference type="EMBL" id="KAG8431897.1"/>
    </source>
</evidence>
<dbReference type="PANTHER" id="PTHR23339">
    <property type="entry name" value="TYROSINE SPECIFIC PROTEIN PHOSPHATASE AND DUAL SPECIFICITY PROTEIN PHOSPHATASE"/>
    <property type="match status" value="1"/>
</dbReference>
<comment type="caution">
    <text evidence="2">The sequence shown here is derived from an EMBL/GenBank/DDBJ whole genome shotgun (WGS) entry which is preliminary data.</text>
</comment>
<organism evidence="2 3">
    <name type="scientific">Hymenochirus boettgeri</name>
    <name type="common">Congo dwarf clawed frog</name>
    <dbReference type="NCBI Taxonomy" id="247094"/>
    <lineage>
        <taxon>Eukaryota</taxon>
        <taxon>Metazoa</taxon>
        <taxon>Chordata</taxon>
        <taxon>Craniata</taxon>
        <taxon>Vertebrata</taxon>
        <taxon>Euteleostomi</taxon>
        <taxon>Amphibia</taxon>
        <taxon>Batrachia</taxon>
        <taxon>Anura</taxon>
        <taxon>Pipoidea</taxon>
        <taxon>Pipidae</taxon>
        <taxon>Pipinae</taxon>
        <taxon>Hymenochirus</taxon>
    </lineage>
</organism>
<dbReference type="SMART" id="SM00404">
    <property type="entry name" value="PTPc_motif"/>
    <property type="match status" value="1"/>
</dbReference>
<dbReference type="InterPro" id="IPR050561">
    <property type="entry name" value="PTP"/>
</dbReference>
<dbReference type="InterPro" id="IPR029021">
    <property type="entry name" value="Prot-tyrosine_phosphatase-like"/>
</dbReference>
<dbReference type="PROSITE" id="PS00383">
    <property type="entry name" value="TYR_PHOSPHATASE_1"/>
    <property type="match status" value="1"/>
</dbReference>
<sequence>MERLWGRLPSTILDMVKVMALALQEGKVAVHCHAGLGRTGVLIACYLIFATRMTADQAILFVRAKRPNTIQTRVQLLCIREFTQFLTPLHNVFSCSDPKAHAVTLSQYLIRQQHLLHGYEARHLKYVPKIIHLVCKLLLDLVENRQVLEEEILEGPDLTVEIEKTVSQLPRTQLDKVLGDDPIGLSVNHMAGLGQHDSVLSSEQEFDPLWKRRNVEYLQPLSHLKKRLSYSDSDLKKAELLLEQGETPWTEPAQMPFLNKLQQLLDKQCFSPRSNELVQPTLPPAHQSPMQNSFSFWTQAKPCSLEQRDGSPLFPRKKHPKEIQRSRTFSLGFSSLPNDQSALPDSELKNSTPNSIAEYVGDCSCATGGDDVPGNANGTQPTASFYVGNESQEELPHCVPCIVLQSELNREARKLEVAKSLGDRPRNSEDKIAERVKVWQKELNARESAWDRVCTERDPFVLCHLMWSWVEQLKEPVVTKEDIDLLSGCSCDLETALYLLKKGQHQTILCILQCVGQLHPIPSELEEALLGRFIEAFTKVKQDSEKAPQVYNTLMPIFRQILLELHK</sequence>
<dbReference type="Gene3D" id="3.90.190.10">
    <property type="entry name" value="Protein tyrosine phosphatase superfamily"/>
    <property type="match status" value="1"/>
</dbReference>
<dbReference type="Proteomes" id="UP000812440">
    <property type="component" value="Unassembled WGS sequence"/>
</dbReference>
<dbReference type="AlphaFoldDB" id="A0A8T2IJU0"/>